<reference evidence="1 2" key="1">
    <citation type="submission" date="2019-05" db="EMBL/GenBank/DDBJ databases">
        <title>Another draft genome of Portunus trituberculatus and its Hox gene families provides insights of decapod evolution.</title>
        <authorList>
            <person name="Jeong J.-H."/>
            <person name="Song I."/>
            <person name="Kim S."/>
            <person name="Choi T."/>
            <person name="Kim D."/>
            <person name="Ryu S."/>
            <person name="Kim W."/>
        </authorList>
    </citation>
    <scope>NUCLEOTIDE SEQUENCE [LARGE SCALE GENOMIC DNA]</scope>
    <source>
        <tissue evidence="1">Muscle</tissue>
    </source>
</reference>
<dbReference type="EMBL" id="VSRR010006486">
    <property type="protein sequence ID" value="MPC44905.1"/>
    <property type="molecule type" value="Genomic_DNA"/>
</dbReference>
<dbReference type="AlphaFoldDB" id="A0A5B7FH78"/>
<name>A0A5B7FH78_PORTR</name>
<proteinExistence type="predicted"/>
<protein>
    <submittedName>
        <fullName evidence="1">Uncharacterized protein</fullName>
    </submittedName>
</protein>
<keyword evidence="2" id="KW-1185">Reference proteome</keyword>
<comment type="caution">
    <text evidence="1">The sequence shown here is derived from an EMBL/GenBank/DDBJ whole genome shotgun (WGS) entry which is preliminary data.</text>
</comment>
<organism evidence="1 2">
    <name type="scientific">Portunus trituberculatus</name>
    <name type="common">Swimming crab</name>
    <name type="synonym">Neptunus trituberculatus</name>
    <dbReference type="NCBI Taxonomy" id="210409"/>
    <lineage>
        <taxon>Eukaryota</taxon>
        <taxon>Metazoa</taxon>
        <taxon>Ecdysozoa</taxon>
        <taxon>Arthropoda</taxon>
        <taxon>Crustacea</taxon>
        <taxon>Multicrustacea</taxon>
        <taxon>Malacostraca</taxon>
        <taxon>Eumalacostraca</taxon>
        <taxon>Eucarida</taxon>
        <taxon>Decapoda</taxon>
        <taxon>Pleocyemata</taxon>
        <taxon>Brachyura</taxon>
        <taxon>Eubrachyura</taxon>
        <taxon>Portunoidea</taxon>
        <taxon>Portunidae</taxon>
        <taxon>Portuninae</taxon>
        <taxon>Portunus</taxon>
    </lineage>
</organism>
<evidence type="ECO:0000313" key="2">
    <source>
        <dbReference type="Proteomes" id="UP000324222"/>
    </source>
</evidence>
<sequence>MRRKRKKKRALEERKQEMGVFQSMQILCKWMRIPQMCRGRQLITLRPLHTTTLILRCLKGT</sequence>
<evidence type="ECO:0000313" key="1">
    <source>
        <dbReference type="EMBL" id="MPC44905.1"/>
    </source>
</evidence>
<accession>A0A5B7FH78</accession>
<dbReference type="Proteomes" id="UP000324222">
    <property type="component" value="Unassembled WGS sequence"/>
</dbReference>
<gene>
    <name evidence="1" type="ORF">E2C01_038586</name>
</gene>